<protein>
    <submittedName>
        <fullName evidence="1">19527_t:CDS:1</fullName>
    </submittedName>
</protein>
<evidence type="ECO:0000313" key="1">
    <source>
        <dbReference type="EMBL" id="CAG8729776.1"/>
    </source>
</evidence>
<dbReference type="EMBL" id="CAJVQC010025388">
    <property type="protein sequence ID" value="CAG8729776.1"/>
    <property type="molecule type" value="Genomic_DNA"/>
</dbReference>
<comment type="caution">
    <text evidence="1">The sequence shown here is derived from an EMBL/GenBank/DDBJ whole genome shotgun (WGS) entry which is preliminary data.</text>
</comment>
<evidence type="ECO:0000313" key="2">
    <source>
        <dbReference type="Proteomes" id="UP000789920"/>
    </source>
</evidence>
<dbReference type="Proteomes" id="UP000789920">
    <property type="component" value="Unassembled WGS sequence"/>
</dbReference>
<proteinExistence type="predicted"/>
<name>A0ACA9PZN6_9GLOM</name>
<sequence>MSFNLTSANSRRGITSNRRNVLNRPSRRKQATKKQPPKNETAIVATGSCRYDSSLGLLTKKFVCLLKEAKDGDLDLNTAATELKVQKRRIYDITNVLEGIGLIEKNSKNHVRWKGTQLQSASSLRQNYKTKIEELRAANATLETERLELEKANQNVDINIKNIYEAEERFTYVYKSEIEKINSFHEDILIAVKSLPGIPLQMSEEIENGQTNRPLYQIHIRDPSGQPFYILQLSDSNPEDHFTITNSHYGLGNMSSRAFTQPSPPLNIHDNGPLRLNIALPPPYPHPTSTPTPPDEDYDMIYGSMDDHRLHYRHQQQVYHRQIYNRPHRQQYHRRSEFGIIDDGNDNFEPIYPSFGARDCDFGTLRHESREGLDIFGRDLNQKMRSDHLP</sequence>
<reference evidence="1" key="1">
    <citation type="submission" date="2021-06" db="EMBL/GenBank/DDBJ databases">
        <authorList>
            <person name="Kallberg Y."/>
            <person name="Tangrot J."/>
            <person name="Rosling A."/>
        </authorList>
    </citation>
    <scope>NUCLEOTIDE SEQUENCE</scope>
    <source>
        <strain evidence="1">MA461A</strain>
    </source>
</reference>
<organism evidence="1 2">
    <name type="scientific">Racocetra persica</name>
    <dbReference type="NCBI Taxonomy" id="160502"/>
    <lineage>
        <taxon>Eukaryota</taxon>
        <taxon>Fungi</taxon>
        <taxon>Fungi incertae sedis</taxon>
        <taxon>Mucoromycota</taxon>
        <taxon>Glomeromycotina</taxon>
        <taxon>Glomeromycetes</taxon>
        <taxon>Diversisporales</taxon>
        <taxon>Gigasporaceae</taxon>
        <taxon>Racocetra</taxon>
    </lineage>
</organism>
<accession>A0ACA9PZN6</accession>
<gene>
    <name evidence="1" type="ORF">RPERSI_LOCUS12039</name>
</gene>
<keyword evidence="2" id="KW-1185">Reference proteome</keyword>